<dbReference type="Proteomes" id="UP000194360">
    <property type="component" value="Unassembled WGS sequence"/>
</dbReference>
<evidence type="ECO:0000256" key="4">
    <source>
        <dbReference type="ARBA" id="ARBA00022741"/>
    </source>
</evidence>
<feature type="region of interest" description="Disordered" evidence="9">
    <location>
        <begin position="1"/>
        <end position="34"/>
    </location>
</feature>
<name>A0A1Y2N1A6_PSEAH</name>
<dbReference type="AlphaFoldDB" id="A0A1Y2N1A6"/>
<dbReference type="InterPro" id="IPR002543">
    <property type="entry name" value="FtsK_dom"/>
</dbReference>
<comment type="caution">
    <text evidence="12">The sequence shown here is derived from an EMBL/GenBank/DDBJ whole genome shotgun (WGS) entry which is preliminary data.</text>
</comment>
<proteinExistence type="predicted"/>
<evidence type="ECO:0000256" key="7">
    <source>
        <dbReference type="ARBA" id="ARBA00023136"/>
    </source>
</evidence>
<dbReference type="EMBL" id="MIGB01000010">
    <property type="protein sequence ID" value="OSY41021.1"/>
    <property type="molecule type" value="Genomic_DNA"/>
</dbReference>
<feature type="transmembrane region" description="Helical" evidence="10">
    <location>
        <begin position="64"/>
        <end position="84"/>
    </location>
</feature>
<protein>
    <submittedName>
        <fullName evidence="12">ESX-1 secretion system protein EccCa1</fullName>
    </submittedName>
</protein>
<evidence type="ECO:0000313" key="12">
    <source>
        <dbReference type="EMBL" id="OSY41021.1"/>
    </source>
</evidence>
<feature type="region of interest" description="Disordered" evidence="9">
    <location>
        <begin position="396"/>
        <end position="417"/>
    </location>
</feature>
<dbReference type="InterPro" id="IPR050206">
    <property type="entry name" value="FtsK/SpoIIIE/SftA"/>
</dbReference>
<dbReference type="PANTHER" id="PTHR22683:SF1">
    <property type="entry name" value="TYPE VII SECRETION SYSTEM PROTEIN ESSC"/>
    <property type="match status" value="1"/>
</dbReference>
<keyword evidence="3 10" id="KW-0812">Transmembrane</keyword>
<keyword evidence="6 10" id="KW-1133">Transmembrane helix</keyword>
<dbReference type="GO" id="GO:0005524">
    <property type="term" value="F:ATP binding"/>
    <property type="evidence" value="ECO:0007669"/>
    <property type="project" value="UniProtKB-UniRule"/>
</dbReference>
<evidence type="ECO:0000256" key="2">
    <source>
        <dbReference type="ARBA" id="ARBA00022475"/>
    </source>
</evidence>
<feature type="region of interest" description="Disordered" evidence="9">
    <location>
        <begin position="722"/>
        <end position="744"/>
    </location>
</feature>
<dbReference type="Gene3D" id="3.40.50.300">
    <property type="entry name" value="P-loop containing nucleotide triphosphate hydrolases"/>
    <property type="match status" value="1"/>
</dbReference>
<accession>A0A1Y2N1A6</accession>
<dbReference type="Pfam" id="PF01580">
    <property type="entry name" value="FtsK_SpoIIIE"/>
    <property type="match status" value="1"/>
</dbReference>
<evidence type="ECO:0000259" key="11">
    <source>
        <dbReference type="PROSITE" id="PS50901"/>
    </source>
</evidence>
<dbReference type="PROSITE" id="PS50901">
    <property type="entry name" value="FTSK"/>
    <property type="match status" value="1"/>
</dbReference>
<reference evidence="12 13" key="1">
    <citation type="submission" date="2016-09" db="EMBL/GenBank/DDBJ databases">
        <title>Pseudonocardia autotrophica DSM535, a candidate organism with high potential of specific P450 cytochromes.</title>
        <authorList>
            <person name="Grumaz C."/>
            <person name="Vainshtein Y."/>
            <person name="Kirstahler P."/>
            <person name="Sohn K."/>
        </authorList>
    </citation>
    <scope>NUCLEOTIDE SEQUENCE [LARGE SCALE GENOMIC DNA]</scope>
    <source>
        <strain evidence="12 13">DSM 535</strain>
    </source>
</reference>
<dbReference type="GO" id="GO:0005886">
    <property type="term" value="C:plasma membrane"/>
    <property type="evidence" value="ECO:0007669"/>
    <property type="project" value="UniProtKB-SubCell"/>
</dbReference>
<gene>
    <name evidence="12" type="primary">eccCa1_2</name>
    <name evidence="12" type="ORF">BG845_02363</name>
</gene>
<evidence type="ECO:0000256" key="3">
    <source>
        <dbReference type="ARBA" id="ARBA00022692"/>
    </source>
</evidence>
<feature type="domain" description="FtsK" evidence="11">
    <location>
        <begin position="455"/>
        <end position="655"/>
    </location>
</feature>
<evidence type="ECO:0000256" key="9">
    <source>
        <dbReference type="SAM" id="MobiDB-lite"/>
    </source>
</evidence>
<evidence type="ECO:0000313" key="13">
    <source>
        <dbReference type="Proteomes" id="UP000194360"/>
    </source>
</evidence>
<sequence length="830" mass="86859">MGGTIGLRRPRRSVPEMPGGELVPEPPPEPERPVPGGLAQRLLPLMMVGGAVLFVVLGRGEAGTWLFGGMFALSALGMLLTGGGRGAGARTATMDEDRRDYLRYLEVLGGRARETAAQQRRALETVHPDPGAWPDVLAAGRLWERRPADDDFCRLRVGRGTQRLAARLSAPHTGPLESLEPLSALALRRFLRRHSTVDDLPVAVDARASATIWVEPDPGATLDTAPDAGLDAALDLARALVVQYVLWHGPDDARLAVVAPGAAAGRWDWVKWLPHTGHPSRSDAIGPLRMVTDDPDRVRRWWVDEPSSGDRHLLVVLDGAADTPGAWAGVPGVTVLRIGPARGRRPAVSVLRLAVGAEPTGVRTLRRGGPGGSLVGVPDAVTGAEARALARRLARYRPDGPADPGGPGGPVDVRAPGLGPLLGLGPVEPGAIAALRGRRGPTERLRVPLGTDAAGRPVLLDLKESAQGGAGPHGLCIGATGSGKSELLRTLVLGLAATTGADELNLVLVDFKGGATFLGLAGLPHVSAVITNLAEELTLVDRMADALAGEITRRQELLRAAGNLSSLAEHDAARRGGAALDPLPSLLVVVDEFSELLAQRPEMIDLMVTIGRLGRSLGIHLLLASQRLEEGRLRGLESHLSYRIALRTFSAAESRAVLGVPDAHLLPPTPGSAYLSAGTDELVRFRAAYVSGPQDDPPGRYRGPCGPRRALPFAVAPVVLPDPAGPAGPAEPAEPAGRGRGAGAPSVLDRVVAAVSGPGPRAHRVWLPPLEEPPPLTAVLGEPVVRPGRGLQAPVPAGRAPVPVGLVDRPYLQSRDLLTLDLARCQVEGT</sequence>
<dbReference type="GO" id="GO:0003677">
    <property type="term" value="F:DNA binding"/>
    <property type="evidence" value="ECO:0007669"/>
    <property type="project" value="InterPro"/>
</dbReference>
<dbReference type="InterPro" id="IPR023836">
    <property type="entry name" value="EccCa-like_Actinobacteria"/>
</dbReference>
<dbReference type="NCBIfam" id="TIGR03924">
    <property type="entry name" value="T7SS_EccC_a"/>
    <property type="match status" value="1"/>
</dbReference>
<feature type="binding site" evidence="8">
    <location>
        <begin position="478"/>
        <end position="485"/>
    </location>
    <ligand>
        <name>ATP</name>
        <dbReference type="ChEBI" id="CHEBI:30616"/>
    </ligand>
</feature>
<dbReference type="InterPro" id="IPR027417">
    <property type="entry name" value="P-loop_NTPase"/>
</dbReference>
<keyword evidence="5 8" id="KW-0067">ATP-binding</keyword>
<comment type="subcellular location">
    <subcellularLocation>
        <location evidence="1">Cell membrane</location>
        <topology evidence="1">Multi-pass membrane protein</topology>
    </subcellularLocation>
</comment>
<feature type="transmembrane region" description="Helical" evidence="10">
    <location>
        <begin position="38"/>
        <end position="57"/>
    </location>
</feature>
<dbReference type="STRING" id="2074.BG845_02363"/>
<evidence type="ECO:0000256" key="6">
    <source>
        <dbReference type="ARBA" id="ARBA00022989"/>
    </source>
</evidence>
<dbReference type="SUPFAM" id="SSF52540">
    <property type="entry name" value="P-loop containing nucleoside triphosphate hydrolases"/>
    <property type="match status" value="1"/>
</dbReference>
<keyword evidence="7 10" id="KW-0472">Membrane</keyword>
<evidence type="ECO:0000256" key="8">
    <source>
        <dbReference type="PROSITE-ProRule" id="PRU00289"/>
    </source>
</evidence>
<evidence type="ECO:0000256" key="5">
    <source>
        <dbReference type="ARBA" id="ARBA00022840"/>
    </source>
</evidence>
<evidence type="ECO:0000256" key="1">
    <source>
        <dbReference type="ARBA" id="ARBA00004651"/>
    </source>
</evidence>
<evidence type="ECO:0000256" key="10">
    <source>
        <dbReference type="SAM" id="Phobius"/>
    </source>
</evidence>
<keyword evidence="13" id="KW-1185">Reference proteome</keyword>
<organism evidence="12 13">
    <name type="scientific">Pseudonocardia autotrophica</name>
    <name type="common">Amycolata autotrophica</name>
    <name type="synonym">Nocardia autotrophica</name>
    <dbReference type="NCBI Taxonomy" id="2074"/>
    <lineage>
        <taxon>Bacteria</taxon>
        <taxon>Bacillati</taxon>
        <taxon>Actinomycetota</taxon>
        <taxon>Actinomycetes</taxon>
        <taxon>Pseudonocardiales</taxon>
        <taxon>Pseudonocardiaceae</taxon>
        <taxon>Pseudonocardia</taxon>
    </lineage>
</organism>
<dbReference type="RefSeq" id="WP_232021261.1">
    <property type="nucleotide sequence ID" value="NZ_AP018920.1"/>
</dbReference>
<feature type="compositionally biased region" description="Low complexity" evidence="9">
    <location>
        <begin position="722"/>
        <end position="736"/>
    </location>
</feature>
<dbReference type="PANTHER" id="PTHR22683">
    <property type="entry name" value="SPORULATION PROTEIN RELATED"/>
    <property type="match status" value="1"/>
</dbReference>
<keyword evidence="2" id="KW-1003">Cell membrane</keyword>
<keyword evidence="4 8" id="KW-0547">Nucleotide-binding</keyword>